<evidence type="ECO:0000256" key="3">
    <source>
        <dbReference type="ARBA" id="ARBA00023204"/>
    </source>
</evidence>
<dbReference type="InterPro" id="IPR037198">
    <property type="entry name" value="MutL_C_sf"/>
</dbReference>
<dbReference type="FunFam" id="3.30.565.10:FF:000003">
    <property type="entry name" value="DNA mismatch repair endonuclease MutL"/>
    <property type="match status" value="1"/>
</dbReference>
<dbReference type="GO" id="GO:0016887">
    <property type="term" value="F:ATP hydrolysis activity"/>
    <property type="evidence" value="ECO:0007669"/>
    <property type="project" value="InterPro"/>
</dbReference>
<dbReference type="SMART" id="SM00853">
    <property type="entry name" value="MutL_C"/>
    <property type="match status" value="1"/>
</dbReference>
<dbReference type="InterPro" id="IPR042120">
    <property type="entry name" value="MutL_C_dimsub"/>
</dbReference>
<dbReference type="RefSeq" id="WP_019225368.1">
    <property type="nucleotide sequence ID" value="NZ_CP046996.1"/>
</dbReference>
<sequence>MAARIKLLDEHCINQIAAGEVVERPLSVVKELVENALDAGARKIDISVEGGGTALIRVKDDGAGILAEDLRLAVLPHATSKISAITDLDDLRTLGFRGEALPSIASVSKLSIMTRTPDDVAGQELKVEGGTFLSMTEIGCPPGTVVTVKDLFYNTPARHKFLRSAVTEFGWISDMVGRLSLARPDVAFSLRHPNTILLHTPGNGSLLEAIAAVSGNDAARKMLPISYRDESLEISGYVSMPEHVRSSRSGLTFFVNGRVIRSQLMNQAIKDGYHTLIPANTYPVCVISLNLPPSDYDVNVHPSKLEIKFKEEKNLSRKIAEVIRKSLLDSFPMRKYSFTGKTRTSESAPSESSPSHWEQLKILYRPLEPNRSDQISPTYDPDKPIIPKAQSFRDVEKINEHHYPYINGQLSEQQPDQTEYISGRLSGGIRESITDRVPERISDMISDRNSEIAPNRNLERIMDNITDSLPDKIAEVSQTLQQDKETVSEFLELKAVGQVFHMYILAADDKNLYIIDQHAAHERIRYESLLQLARQRETASQLLLIPETVELTVQEEQILLAHFDELHGMGFIFEHFGDRTYFLRGIPLLDSLESPGKMFKVFIDEILNTSFSPSLEKLLEEWIMMLACRSAVKGKERLMVQEMDEIIQKLGRADNPYSCPHGRPTIIQISEKELNHKFERE</sequence>
<dbReference type="NCBIfam" id="TIGR00585">
    <property type="entry name" value="mutl"/>
    <property type="match status" value="1"/>
</dbReference>
<keyword evidence="7" id="KW-0540">Nuclease</keyword>
<dbReference type="PANTHER" id="PTHR10073:SF12">
    <property type="entry name" value="DNA MISMATCH REPAIR PROTEIN MLH1"/>
    <property type="match status" value="1"/>
</dbReference>
<proteinExistence type="inferred from homology"/>
<keyword evidence="3 4" id="KW-0234">DNA repair</keyword>
<keyword evidence="7" id="KW-0255">Endonuclease</keyword>
<dbReference type="InterPro" id="IPR014721">
    <property type="entry name" value="Ribsml_uS5_D2-typ_fold_subgr"/>
</dbReference>
<evidence type="ECO:0000256" key="4">
    <source>
        <dbReference type="HAMAP-Rule" id="MF_00149"/>
    </source>
</evidence>
<comment type="function">
    <text evidence="4">This protein is involved in the repair of mismatches in DNA. It is required for dam-dependent methyl-directed DNA mismatch repair. May act as a 'molecular matchmaker', a protein that promotes the formation of a stable complex between two or more DNA-binding proteins in an ATP-dependent manner without itself being part of a final effector complex.</text>
</comment>
<dbReference type="SMART" id="SM01340">
    <property type="entry name" value="DNA_mis_repair"/>
    <property type="match status" value="1"/>
</dbReference>
<dbReference type="GO" id="GO:0032300">
    <property type="term" value="C:mismatch repair complex"/>
    <property type="evidence" value="ECO:0007669"/>
    <property type="project" value="InterPro"/>
</dbReference>
<evidence type="ECO:0000256" key="1">
    <source>
        <dbReference type="ARBA" id="ARBA00006082"/>
    </source>
</evidence>
<dbReference type="InterPro" id="IPR013507">
    <property type="entry name" value="DNA_mismatch_S5_2-like"/>
</dbReference>
<evidence type="ECO:0000313" key="8">
    <source>
        <dbReference type="Proteomes" id="UP000430508"/>
    </source>
</evidence>
<dbReference type="InterPro" id="IPR042121">
    <property type="entry name" value="MutL_C_regsub"/>
</dbReference>
<gene>
    <name evidence="4 7" type="primary">mutL</name>
    <name evidence="7" type="ORF">GQ588_07650</name>
</gene>
<name>A0A857DGR7_9FIRM</name>
<reference evidence="7 8" key="1">
    <citation type="submission" date="2019-12" db="EMBL/GenBank/DDBJ databases">
        <title>Sequence classification of anaerobic respiratory reductive dehalogenases: First we see many, then we see few.</title>
        <authorList>
            <person name="Molenda O."/>
            <person name="Puentes Jacome L.A."/>
            <person name="Cao X."/>
            <person name="Nesbo C.L."/>
            <person name="Tang S."/>
            <person name="Morson N."/>
            <person name="Patron J."/>
            <person name="Lomheim L."/>
            <person name="Wishart D.S."/>
            <person name="Edwards E.A."/>
        </authorList>
    </citation>
    <scope>NUCLEOTIDE SEQUENCE [LARGE SCALE GENOMIC DNA]</scope>
    <source>
        <strain evidence="7 8">12DCA</strain>
    </source>
</reference>
<dbReference type="Gene3D" id="3.30.565.10">
    <property type="entry name" value="Histidine kinase-like ATPase, C-terminal domain"/>
    <property type="match status" value="1"/>
</dbReference>
<dbReference type="InterPro" id="IPR020667">
    <property type="entry name" value="DNA_mismatch_repair_MutL"/>
</dbReference>
<evidence type="ECO:0000259" key="5">
    <source>
        <dbReference type="SMART" id="SM00853"/>
    </source>
</evidence>
<dbReference type="InterPro" id="IPR036890">
    <property type="entry name" value="HATPase_C_sf"/>
</dbReference>
<dbReference type="GO" id="GO:0006298">
    <property type="term" value="P:mismatch repair"/>
    <property type="evidence" value="ECO:0007669"/>
    <property type="project" value="UniProtKB-UniRule"/>
</dbReference>
<dbReference type="AlphaFoldDB" id="A0A857DGR7"/>
<dbReference type="Gene3D" id="3.30.230.10">
    <property type="match status" value="1"/>
</dbReference>
<dbReference type="InterPro" id="IPR002099">
    <property type="entry name" value="MutL/Mlh/PMS"/>
</dbReference>
<organism evidence="7 8">
    <name type="scientific">Dehalobacter restrictus</name>
    <dbReference type="NCBI Taxonomy" id="55583"/>
    <lineage>
        <taxon>Bacteria</taxon>
        <taxon>Bacillati</taxon>
        <taxon>Bacillota</taxon>
        <taxon>Clostridia</taxon>
        <taxon>Eubacteriales</taxon>
        <taxon>Desulfitobacteriaceae</taxon>
        <taxon>Dehalobacter</taxon>
    </lineage>
</organism>
<dbReference type="SUPFAM" id="SSF54211">
    <property type="entry name" value="Ribosomal protein S5 domain 2-like"/>
    <property type="match status" value="1"/>
</dbReference>
<keyword evidence="2 4" id="KW-0227">DNA damage</keyword>
<dbReference type="InterPro" id="IPR014762">
    <property type="entry name" value="DNA_mismatch_repair_CS"/>
</dbReference>
<dbReference type="HAMAP" id="MF_00149">
    <property type="entry name" value="DNA_mis_repair"/>
    <property type="match status" value="1"/>
</dbReference>
<dbReference type="Pfam" id="PF08676">
    <property type="entry name" value="MutL_C"/>
    <property type="match status" value="1"/>
</dbReference>
<comment type="similarity">
    <text evidence="1 4">Belongs to the DNA mismatch repair MutL/HexB family.</text>
</comment>
<accession>A0A857DGR7</accession>
<evidence type="ECO:0000256" key="2">
    <source>
        <dbReference type="ARBA" id="ARBA00022763"/>
    </source>
</evidence>
<dbReference type="InterPro" id="IPR038973">
    <property type="entry name" value="MutL/Mlh/Pms-like"/>
</dbReference>
<dbReference type="PANTHER" id="PTHR10073">
    <property type="entry name" value="DNA MISMATCH REPAIR PROTEIN MLH, PMS, MUTL"/>
    <property type="match status" value="1"/>
</dbReference>
<dbReference type="Gene3D" id="3.30.1370.100">
    <property type="entry name" value="MutL, C-terminal domain, regulatory subdomain"/>
    <property type="match status" value="1"/>
</dbReference>
<dbReference type="InterPro" id="IPR020568">
    <property type="entry name" value="Ribosomal_Su5_D2-typ_SF"/>
</dbReference>
<dbReference type="GO" id="GO:0005524">
    <property type="term" value="F:ATP binding"/>
    <property type="evidence" value="ECO:0007669"/>
    <property type="project" value="InterPro"/>
</dbReference>
<feature type="domain" description="MutL C-terminal dimerisation" evidence="5">
    <location>
        <begin position="495"/>
        <end position="638"/>
    </location>
</feature>
<dbReference type="SUPFAM" id="SSF55874">
    <property type="entry name" value="ATPase domain of HSP90 chaperone/DNA topoisomerase II/histidine kinase"/>
    <property type="match status" value="1"/>
</dbReference>
<dbReference type="CDD" id="cd16926">
    <property type="entry name" value="HATPase_MutL-MLH-PMS-like"/>
    <property type="match status" value="1"/>
</dbReference>
<dbReference type="InterPro" id="IPR014790">
    <property type="entry name" value="MutL_C"/>
</dbReference>
<dbReference type="Pfam" id="PF01119">
    <property type="entry name" value="DNA_mis_repair"/>
    <property type="match status" value="1"/>
</dbReference>
<dbReference type="Pfam" id="PF13589">
    <property type="entry name" value="HATPase_c_3"/>
    <property type="match status" value="1"/>
</dbReference>
<dbReference type="PROSITE" id="PS00058">
    <property type="entry name" value="DNA_MISMATCH_REPAIR_1"/>
    <property type="match status" value="1"/>
</dbReference>
<dbReference type="Proteomes" id="UP000430508">
    <property type="component" value="Chromosome"/>
</dbReference>
<dbReference type="CDD" id="cd00782">
    <property type="entry name" value="MutL_Trans"/>
    <property type="match status" value="1"/>
</dbReference>
<dbReference type="EMBL" id="CP046996">
    <property type="protein sequence ID" value="QHA00510.1"/>
    <property type="molecule type" value="Genomic_DNA"/>
</dbReference>
<dbReference type="GO" id="GO:0030983">
    <property type="term" value="F:mismatched DNA binding"/>
    <property type="evidence" value="ECO:0007669"/>
    <property type="project" value="InterPro"/>
</dbReference>
<keyword evidence="7" id="KW-0378">Hydrolase</keyword>
<evidence type="ECO:0000259" key="6">
    <source>
        <dbReference type="SMART" id="SM01340"/>
    </source>
</evidence>
<dbReference type="SUPFAM" id="SSF118116">
    <property type="entry name" value="DNA mismatch repair protein MutL"/>
    <property type="match status" value="1"/>
</dbReference>
<feature type="domain" description="DNA mismatch repair protein S5" evidence="6">
    <location>
        <begin position="210"/>
        <end position="328"/>
    </location>
</feature>
<dbReference type="Gene3D" id="3.30.1540.20">
    <property type="entry name" value="MutL, C-terminal domain, dimerisation subdomain"/>
    <property type="match status" value="1"/>
</dbReference>
<evidence type="ECO:0000313" key="7">
    <source>
        <dbReference type="EMBL" id="QHA00510.1"/>
    </source>
</evidence>
<dbReference type="GO" id="GO:0004519">
    <property type="term" value="F:endonuclease activity"/>
    <property type="evidence" value="ECO:0007669"/>
    <property type="project" value="UniProtKB-KW"/>
</dbReference>
<dbReference type="GO" id="GO:0140664">
    <property type="term" value="F:ATP-dependent DNA damage sensor activity"/>
    <property type="evidence" value="ECO:0007669"/>
    <property type="project" value="InterPro"/>
</dbReference>
<protein>
    <recommendedName>
        <fullName evidence="4">DNA mismatch repair protein MutL</fullName>
    </recommendedName>
</protein>